<comment type="caution">
    <text evidence="2">The sequence shown here is derived from an EMBL/GenBank/DDBJ whole genome shotgun (WGS) entry which is preliminary data.</text>
</comment>
<evidence type="ECO:0000313" key="3">
    <source>
        <dbReference type="Proteomes" id="UP000054773"/>
    </source>
</evidence>
<proteinExistence type="predicted"/>
<dbReference type="RefSeq" id="WP_058525346.1">
    <property type="nucleotide sequence ID" value="NZ_CAAAHY010000031.1"/>
</dbReference>
<dbReference type="STRING" id="448.Lery_0161"/>
<dbReference type="OrthoDB" id="5648585at2"/>
<dbReference type="Pfam" id="PF22035">
    <property type="entry name" value="Lpg0393_VPS9"/>
    <property type="match status" value="1"/>
</dbReference>
<dbReference type="EMBL" id="LNYA01000001">
    <property type="protein sequence ID" value="KTD00053.1"/>
    <property type="molecule type" value="Genomic_DNA"/>
</dbReference>
<dbReference type="AlphaFoldDB" id="A0A0W0TWM4"/>
<evidence type="ECO:0000259" key="1">
    <source>
        <dbReference type="Pfam" id="PF22035"/>
    </source>
</evidence>
<keyword evidence="3" id="KW-1185">Reference proteome</keyword>
<sequence>MLGSTEEYLALLRQGQLLDALEWILFLEQSYGGKKEQLSADHLLPVAIYELINHGFTQEKDLASIVILYALINEQPSVLPGTLDYAATMLVSAAMQCLVYEDLHIMGEYKQQPLMTNLHAIEKLISQETSSFTASINREGLGKKAEKLRLLAKSNPFCKKIQITRNHLAMLDLCQSYAEELKNQNGMAFGLRAGIVQTLYSQLQKRIGHDEADNFLKEYVNKLRQMGPEPWEENLFLSQLSPKGVVEDFLENTKASFQLFIGNWLTRLITHAEVELPKETEPDKQRPQL</sequence>
<gene>
    <name evidence="2" type="ORF">Lery_0161</name>
</gene>
<dbReference type="InterPro" id="IPR054178">
    <property type="entry name" value="Lpg0393-like_VPS9"/>
</dbReference>
<evidence type="ECO:0000313" key="2">
    <source>
        <dbReference type="EMBL" id="KTD00053.1"/>
    </source>
</evidence>
<feature type="domain" description="Lpg0393-like VPS9-like" evidence="1">
    <location>
        <begin position="4"/>
        <end position="153"/>
    </location>
</feature>
<organism evidence="2 3">
    <name type="scientific">Legionella erythra</name>
    <dbReference type="NCBI Taxonomy" id="448"/>
    <lineage>
        <taxon>Bacteria</taxon>
        <taxon>Pseudomonadati</taxon>
        <taxon>Pseudomonadota</taxon>
        <taxon>Gammaproteobacteria</taxon>
        <taxon>Legionellales</taxon>
        <taxon>Legionellaceae</taxon>
        <taxon>Legionella</taxon>
    </lineage>
</organism>
<accession>A0A0W0TWM4</accession>
<dbReference type="Proteomes" id="UP000054773">
    <property type="component" value="Unassembled WGS sequence"/>
</dbReference>
<protein>
    <recommendedName>
        <fullName evidence="1">Lpg0393-like VPS9-like domain-containing protein</fullName>
    </recommendedName>
</protein>
<name>A0A0W0TWM4_LEGER</name>
<reference evidence="2 3" key="1">
    <citation type="submission" date="2015-11" db="EMBL/GenBank/DDBJ databases">
        <title>Genomic analysis of 38 Legionella species identifies large and diverse effector repertoires.</title>
        <authorList>
            <person name="Burstein D."/>
            <person name="Amaro F."/>
            <person name="Zusman T."/>
            <person name="Lifshitz Z."/>
            <person name="Cohen O."/>
            <person name="Gilbert J.A."/>
            <person name="Pupko T."/>
            <person name="Shuman H.A."/>
            <person name="Segal G."/>
        </authorList>
    </citation>
    <scope>NUCLEOTIDE SEQUENCE [LARGE SCALE GENOMIC DNA]</scope>
    <source>
        <strain evidence="2 3">SE-32A-C8</strain>
    </source>
</reference>
<dbReference type="PATRIC" id="fig|448.7.peg.167"/>